<comment type="caution">
    <text evidence="2">The sequence shown here is derived from an EMBL/GenBank/DDBJ whole genome shotgun (WGS) entry which is preliminary data.</text>
</comment>
<feature type="domain" description="Spore protein YkvP/CgeB glycosyl transferase-like" evidence="1">
    <location>
        <begin position="208"/>
        <end position="358"/>
    </location>
</feature>
<dbReference type="InterPro" id="IPR055259">
    <property type="entry name" value="YkvP/CgeB_Glyco_trans-like"/>
</dbReference>
<accession>A0A7X3LKU9</accession>
<dbReference type="SUPFAM" id="SSF53756">
    <property type="entry name" value="UDP-Glycosyltransferase/glycogen phosphorylase"/>
    <property type="match status" value="1"/>
</dbReference>
<evidence type="ECO:0000313" key="2">
    <source>
        <dbReference type="EMBL" id="MWV46849.1"/>
    </source>
</evidence>
<keyword evidence="2" id="KW-0808">Transferase</keyword>
<dbReference type="Proteomes" id="UP000460318">
    <property type="component" value="Unassembled WGS sequence"/>
</dbReference>
<proteinExistence type="predicted"/>
<organism evidence="2 3">
    <name type="scientific">Paenibacillus dendrobii</name>
    <dbReference type="NCBI Taxonomy" id="2691084"/>
    <lineage>
        <taxon>Bacteria</taxon>
        <taxon>Bacillati</taxon>
        <taxon>Bacillota</taxon>
        <taxon>Bacilli</taxon>
        <taxon>Bacillales</taxon>
        <taxon>Paenibacillaceae</taxon>
        <taxon>Paenibacillus</taxon>
    </lineage>
</organism>
<reference evidence="2 3" key="1">
    <citation type="submission" date="2019-12" db="EMBL/GenBank/DDBJ databases">
        <title>Paenibacillus sp. nov., an endophytic bacterium isolated from the stem of Dendrobium.</title>
        <authorList>
            <person name="Zhao R."/>
        </authorList>
    </citation>
    <scope>NUCLEOTIDE SEQUENCE [LARGE SCALE GENOMIC DNA]</scope>
    <source>
        <strain evidence="2 3">HJL G12</strain>
    </source>
</reference>
<name>A0A7X3LKU9_9BACL</name>
<dbReference type="Gene3D" id="3.40.50.2000">
    <property type="entry name" value="Glycogen Phosphorylase B"/>
    <property type="match status" value="1"/>
</dbReference>
<dbReference type="GO" id="GO:0016740">
    <property type="term" value="F:transferase activity"/>
    <property type="evidence" value="ECO:0007669"/>
    <property type="project" value="UniProtKB-KW"/>
</dbReference>
<protein>
    <submittedName>
        <fullName evidence="2">Glycosyltransferase</fullName>
    </submittedName>
</protein>
<gene>
    <name evidence="2" type="ORF">GRF59_24880</name>
</gene>
<evidence type="ECO:0000313" key="3">
    <source>
        <dbReference type="Proteomes" id="UP000460318"/>
    </source>
</evidence>
<evidence type="ECO:0000259" key="1">
    <source>
        <dbReference type="Pfam" id="PF13524"/>
    </source>
</evidence>
<keyword evidence="3" id="KW-1185">Reference proteome</keyword>
<dbReference type="Pfam" id="PF13524">
    <property type="entry name" value="Glyco_trans_1_2"/>
    <property type="match status" value="1"/>
</dbReference>
<dbReference type="AlphaFoldDB" id="A0A7X3LKU9"/>
<dbReference type="EMBL" id="WUBI01000005">
    <property type="protein sequence ID" value="MWV46849.1"/>
    <property type="molecule type" value="Genomic_DNA"/>
</dbReference>
<sequence>MKAVGRNVAGNNASYRQGYGNGCRLGICQAVKERVPLPQPYQRDMKILYVPQGFHAIDQGVTEALRSLVRECIVAEAPNMLELAAQERPDLVLVMNGLHVFPDNHLEDIATIRGMGIKTAIWFVDDPYFTEETAPMCTAYDMVFTHELGCVPFYRGLGAAKVHYLPLAVNTAMFKPQHPGPGHMYDICFIGNAFWNRVAIFDEMASFLEDKKVLIAGGFWERITQTEKLGRALHLGFIAPEETVNYYNGAKIVLNIHRPDEYGQDNHNIHQIRAKSINPRTYEISACGTLQITDVREDTNSHYRPGYDIETFGSVKELQDKISYYLEHEDRRLEMAARGLWTTRQNHSFVSRMRTMLELV</sequence>
<dbReference type="RefSeq" id="WP_160500446.1">
    <property type="nucleotide sequence ID" value="NZ_WUBI01000005.1"/>
</dbReference>